<feature type="region of interest" description="Disordered" evidence="1">
    <location>
        <begin position="1"/>
        <end position="26"/>
    </location>
</feature>
<sequence>MSAAEGGAAAAAPAPPHPLLTPLGDPSAAACDGDACALPA</sequence>
<evidence type="ECO:0000256" key="1">
    <source>
        <dbReference type="SAM" id="MobiDB-lite"/>
    </source>
</evidence>
<dbReference type="AlphaFoldDB" id="A0A853CSW7"/>
<dbReference type="EMBL" id="JACCFL010000001">
    <property type="protein sequence ID" value="NYJ24096.1"/>
    <property type="molecule type" value="Genomic_DNA"/>
</dbReference>
<evidence type="ECO:0000313" key="2">
    <source>
        <dbReference type="EMBL" id="NYJ24096.1"/>
    </source>
</evidence>
<accession>A0A853CSW7</accession>
<comment type="caution">
    <text evidence="2">The sequence shown here is derived from an EMBL/GenBank/DDBJ whole genome shotgun (WGS) entry which is preliminary data.</text>
</comment>
<organism evidence="2 3">
    <name type="scientific">Leifsonia shinshuensis</name>
    <dbReference type="NCBI Taxonomy" id="150026"/>
    <lineage>
        <taxon>Bacteria</taxon>
        <taxon>Bacillati</taxon>
        <taxon>Actinomycetota</taxon>
        <taxon>Actinomycetes</taxon>
        <taxon>Micrococcales</taxon>
        <taxon>Microbacteriaceae</taxon>
        <taxon>Leifsonia</taxon>
    </lineage>
</organism>
<dbReference type="RefSeq" id="WP_281369280.1">
    <property type="nucleotide sequence ID" value="NZ_BAABEH010000001.1"/>
</dbReference>
<evidence type="ECO:0000313" key="3">
    <source>
        <dbReference type="Proteomes" id="UP000578352"/>
    </source>
</evidence>
<proteinExistence type="predicted"/>
<feature type="compositionally biased region" description="Low complexity" evidence="1">
    <location>
        <begin position="1"/>
        <end position="12"/>
    </location>
</feature>
<dbReference type="Proteomes" id="UP000578352">
    <property type="component" value="Unassembled WGS sequence"/>
</dbReference>
<gene>
    <name evidence="2" type="ORF">HNR13_002383</name>
</gene>
<protein>
    <submittedName>
        <fullName evidence="2">Uncharacterized protein</fullName>
    </submittedName>
</protein>
<name>A0A853CSW7_9MICO</name>
<reference evidence="2 3" key="1">
    <citation type="submission" date="2020-07" db="EMBL/GenBank/DDBJ databases">
        <title>Sequencing the genomes of 1000 actinobacteria strains.</title>
        <authorList>
            <person name="Klenk H.-P."/>
        </authorList>
    </citation>
    <scope>NUCLEOTIDE SEQUENCE [LARGE SCALE GENOMIC DNA]</scope>
    <source>
        <strain evidence="2 3">DSM 15165</strain>
    </source>
</reference>